<keyword evidence="5 12" id="KW-0812">Transmembrane</keyword>
<dbReference type="InterPro" id="IPR006068">
    <property type="entry name" value="ATPase_P-typ_cation-transptr_C"/>
</dbReference>
<dbReference type="Pfam" id="PF00690">
    <property type="entry name" value="Cation_ATPase_N"/>
    <property type="match status" value="1"/>
</dbReference>
<feature type="transmembrane region" description="Helical" evidence="12">
    <location>
        <begin position="738"/>
        <end position="757"/>
    </location>
</feature>
<feature type="transmembrane region" description="Helical" evidence="12">
    <location>
        <begin position="61"/>
        <end position="80"/>
    </location>
</feature>
<feature type="transmembrane region" description="Helical" evidence="12">
    <location>
        <begin position="811"/>
        <end position="829"/>
    </location>
</feature>
<dbReference type="PANTHER" id="PTHR43294">
    <property type="entry name" value="SODIUM/POTASSIUM-TRANSPORTING ATPASE SUBUNIT ALPHA"/>
    <property type="match status" value="1"/>
</dbReference>
<evidence type="ECO:0000256" key="5">
    <source>
        <dbReference type="ARBA" id="ARBA00022692"/>
    </source>
</evidence>
<evidence type="ECO:0000259" key="13">
    <source>
        <dbReference type="SMART" id="SM00831"/>
    </source>
</evidence>
<evidence type="ECO:0000313" key="15">
    <source>
        <dbReference type="Proteomes" id="UP000199648"/>
    </source>
</evidence>
<dbReference type="InterPro" id="IPR050510">
    <property type="entry name" value="Cation_transp_ATPase_P-type"/>
</dbReference>
<dbReference type="Pfam" id="PF00122">
    <property type="entry name" value="E1-E2_ATPase"/>
    <property type="match status" value="1"/>
</dbReference>
<dbReference type="Gene3D" id="2.70.150.10">
    <property type="entry name" value="Calcium-transporting ATPase, cytoplasmic transduction domain A"/>
    <property type="match status" value="1"/>
</dbReference>
<dbReference type="GO" id="GO:0005886">
    <property type="term" value="C:plasma membrane"/>
    <property type="evidence" value="ECO:0007669"/>
    <property type="project" value="UniProtKB-SubCell"/>
</dbReference>
<keyword evidence="6" id="KW-0547">Nucleotide-binding</keyword>
<dbReference type="GO" id="GO:1902600">
    <property type="term" value="P:proton transmembrane transport"/>
    <property type="evidence" value="ECO:0007669"/>
    <property type="project" value="TreeGrafter"/>
</dbReference>
<evidence type="ECO:0000256" key="12">
    <source>
        <dbReference type="SAM" id="Phobius"/>
    </source>
</evidence>
<keyword evidence="4" id="KW-0597">Phosphoprotein</keyword>
<evidence type="ECO:0000256" key="9">
    <source>
        <dbReference type="ARBA" id="ARBA00022967"/>
    </source>
</evidence>
<dbReference type="InterPro" id="IPR018303">
    <property type="entry name" value="ATPase_P-typ_P_site"/>
</dbReference>
<keyword evidence="3" id="KW-1003">Cell membrane</keyword>
<evidence type="ECO:0000256" key="1">
    <source>
        <dbReference type="ARBA" id="ARBA00004651"/>
    </source>
</evidence>
<accession>A0A1G5Q3M8</accession>
<dbReference type="OrthoDB" id="9814270at2"/>
<dbReference type="NCBIfam" id="TIGR01494">
    <property type="entry name" value="ATPase_P-type"/>
    <property type="match status" value="2"/>
</dbReference>
<evidence type="ECO:0000256" key="11">
    <source>
        <dbReference type="ARBA" id="ARBA00023136"/>
    </source>
</evidence>
<dbReference type="SUPFAM" id="SSF56784">
    <property type="entry name" value="HAD-like"/>
    <property type="match status" value="1"/>
</dbReference>
<dbReference type="Gene3D" id="3.40.50.1000">
    <property type="entry name" value="HAD superfamily/HAD-like"/>
    <property type="match status" value="1"/>
</dbReference>
<dbReference type="SUPFAM" id="SSF81660">
    <property type="entry name" value="Metal cation-transporting ATPase, ATP-binding domain N"/>
    <property type="match status" value="1"/>
</dbReference>
<evidence type="ECO:0000256" key="10">
    <source>
        <dbReference type="ARBA" id="ARBA00022989"/>
    </source>
</evidence>
<evidence type="ECO:0000256" key="3">
    <source>
        <dbReference type="ARBA" id="ARBA00022475"/>
    </source>
</evidence>
<comment type="subcellular location">
    <subcellularLocation>
        <location evidence="1">Cell membrane</location>
        <topology evidence="1">Multi-pass membrane protein</topology>
    </subcellularLocation>
</comment>
<dbReference type="AlphaFoldDB" id="A0A1G5Q3M8"/>
<evidence type="ECO:0000313" key="14">
    <source>
        <dbReference type="EMBL" id="SCZ56156.1"/>
    </source>
</evidence>
<evidence type="ECO:0000256" key="6">
    <source>
        <dbReference type="ARBA" id="ARBA00022741"/>
    </source>
</evidence>
<dbReference type="Pfam" id="PF13246">
    <property type="entry name" value="Cation_ATPase"/>
    <property type="match status" value="1"/>
</dbReference>
<dbReference type="GO" id="GO:0005391">
    <property type="term" value="F:P-type sodium:potassium-exchanging transporter activity"/>
    <property type="evidence" value="ECO:0007669"/>
    <property type="project" value="TreeGrafter"/>
</dbReference>
<dbReference type="InterPro" id="IPR023214">
    <property type="entry name" value="HAD_sf"/>
</dbReference>
<keyword evidence="10 12" id="KW-1133">Transmembrane helix</keyword>
<feature type="transmembrane region" description="Helical" evidence="12">
    <location>
        <begin position="86"/>
        <end position="105"/>
    </location>
</feature>
<dbReference type="FunFam" id="3.40.50.1000:FF:000028">
    <property type="entry name" value="Calcium-transporting P-type ATPase, putative"/>
    <property type="match status" value="1"/>
</dbReference>
<name>A0A1G5Q3M8_9GAMM</name>
<feature type="transmembrane region" description="Helical" evidence="12">
    <location>
        <begin position="713"/>
        <end position="732"/>
    </location>
</feature>
<keyword evidence="11 12" id="KW-0472">Membrane</keyword>
<feature type="transmembrane region" description="Helical" evidence="12">
    <location>
        <begin position="841"/>
        <end position="862"/>
    </location>
</feature>
<evidence type="ECO:0000256" key="2">
    <source>
        <dbReference type="ARBA" id="ARBA00005675"/>
    </source>
</evidence>
<dbReference type="GO" id="GO:0036376">
    <property type="term" value="P:sodium ion export across plasma membrane"/>
    <property type="evidence" value="ECO:0007669"/>
    <property type="project" value="TreeGrafter"/>
</dbReference>
<feature type="transmembrane region" description="Helical" evidence="12">
    <location>
        <begin position="778"/>
        <end position="799"/>
    </location>
</feature>
<dbReference type="Pfam" id="PF08282">
    <property type="entry name" value="Hydrolase_3"/>
    <property type="match status" value="1"/>
</dbReference>
<reference evidence="14 15" key="1">
    <citation type="submission" date="2016-10" db="EMBL/GenBank/DDBJ databases">
        <authorList>
            <person name="de Groot N.N."/>
        </authorList>
    </citation>
    <scope>NUCLEOTIDE SEQUENCE [LARGE SCALE GENOMIC DNA]</scope>
    <source>
        <strain evidence="14 15">HLD2</strain>
    </source>
</reference>
<dbReference type="InterPro" id="IPR023299">
    <property type="entry name" value="ATPase_P-typ_cyto_dom_N"/>
</dbReference>
<dbReference type="PRINTS" id="PR00119">
    <property type="entry name" value="CATATPASE"/>
</dbReference>
<dbReference type="Gene3D" id="1.20.1110.10">
    <property type="entry name" value="Calcium-transporting ATPase, transmembrane domain"/>
    <property type="match status" value="1"/>
</dbReference>
<sequence>MSQPHDKEQRIPWHALSGEEALQRVDSNQRGLDDQEARRRLEEYGPNYLREKHPRPWWRRLLDQFTNVLIIILLIAWAITSMLGQWVDAGAIFAVVIINAAIGFFQEGKAEKALESIKGMLSPQATVFRNGRRTTIAAEELVPGDIVALSAGDRAPADLRLLKAKRLRIQEAALTGESEAVSKRPEPVGEKTDLADRSSLAFAGTMVADGSARGVVVETGRRTEIGRISEMLEEVEQVQTPLLRQIDRFAKVLAVVIVVIATAMALYGVLVHGYDLEEMFLASVGLAVAAIPQGLPALVTITFALGVQRMAQRNAIIRRLPAVETLGAVSTIFSDKTGTLTRNEMTLKAVVLADSEIEIDGVGFAPEGGFRHTGESGEPEQKGEPIDPEHNPLLSRLLHAGTLCNDSTLEQRSGEWIINGDPTEGAFIVAAAKASWDPDAVRRQSERIDSIPFDSERKYMATLDREPGGKAVIHVKGAPEVVLSRCEWLASPEGDSELDRNAWKAKIRTLSERGFRVLAVAEKPDEGRDSLEDKDAESGLVLLGLAGLLDPPRESAIEAVKKCRSAGIRVKMVTGDHALTARAIGGQLGLQHTGSALTGADIADLSDSELPQRVDEIDVFARAAPEHKLRLVEAIQSRGAVCAMTGDGVNDAPALKRADVGIAMGIQGTEAAKEAAEMVLADDNFATIANAVEEGRTIYDNVKKAITFLLPSNGGEAMSILGAVLFATALPITPVQILWVNMVTAVTLGLALAFEPAESDVMARAPRDPAAPILDRFLGWRVIFVSLLLVGAVFGLFLWETGQGESVEVARTLAVNMLVAGEIVYLFNVRRLTGSSLSRKGLLGSRAALVATALVIVFQLLWTYTGPMQFLFASAPLGPLHWGIILAVALAIFLFVELEKAIWRKMRKR</sequence>
<keyword evidence="9" id="KW-1278">Translocase</keyword>
<keyword evidence="15" id="KW-1185">Reference proteome</keyword>
<dbReference type="SUPFAM" id="SSF81665">
    <property type="entry name" value="Calcium ATPase, transmembrane domain M"/>
    <property type="match status" value="1"/>
</dbReference>
<dbReference type="InterPro" id="IPR008250">
    <property type="entry name" value="ATPase_P-typ_transduc_dom_A_sf"/>
</dbReference>
<dbReference type="InterPro" id="IPR044492">
    <property type="entry name" value="P_typ_ATPase_HD_dom"/>
</dbReference>
<dbReference type="InterPro" id="IPR036412">
    <property type="entry name" value="HAD-like_sf"/>
</dbReference>
<dbReference type="GO" id="GO:0030007">
    <property type="term" value="P:intracellular potassium ion homeostasis"/>
    <property type="evidence" value="ECO:0007669"/>
    <property type="project" value="TreeGrafter"/>
</dbReference>
<dbReference type="PANTHER" id="PTHR43294:SF21">
    <property type="entry name" value="CATION TRANSPORTING ATPASE"/>
    <property type="match status" value="1"/>
</dbReference>
<keyword evidence="7" id="KW-0067">ATP-binding</keyword>
<dbReference type="SFLD" id="SFLDS00003">
    <property type="entry name" value="Haloacid_Dehalogenase"/>
    <property type="match status" value="1"/>
</dbReference>
<dbReference type="GO" id="GO:0006883">
    <property type="term" value="P:intracellular sodium ion homeostasis"/>
    <property type="evidence" value="ECO:0007669"/>
    <property type="project" value="TreeGrafter"/>
</dbReference>
<organism evidence="14 15">
    <name type="scientific">Thiohalomonas denitrificans</name>
    <dbReference type="NCBI Taxonomy" id="415747"/>
    <lineage>
        <taxon>Bacteria</taxon>
        <taxon>Pseudomonadati</taxon>
        <taxon>Pseudomonadota</taxon>
        <taxon>Gammaproteobacteria</taxon>
        <taxon>Thiohalomonadales</taxon>
        <taxon>Thiohalomonadaceae</taxon>
        <taxon>Thiohalomonas</taxon>
    </lineage>
</organism>
<dbReference type="SUPFAM" id="SSF81653">
    <property type="entry name" value="Calcium ATPase, transduction domain A"/>
    <property type="match status" value="1"/>
</dbReference>
<keyword evidence="8" id="KW-0460">Magnesium</keyword>
<evidence type="ECO:0000256" key="7">
    <source>
        <dbReference type="ARBA" id="ARBA00022840"/>
    </source>
</evidence>
<feature type="transmembrane region" description="Helical" evidence="12">
    <location>
        <begin position="280"/>
        <end position="307"/>
    </location>
</feature>
<dbReference type="InterPro" id="IPR059000">
    <property type="entry name" value="ATPase_P-type_domA"/>
</dbReference>
<dbReference type="Proteomes" id="UP000199648">
    <property type="component" value="Unassembled WGS sequence"/>
</dbReference>
<feature type="transmembrane region" description="Helical" evidence="12">
    <location>
        <begin position="252"/>
        <end position="274"/>
    </location>
</feature>
<comment type="similarity">
    <text evidence="2">Belongs to the cation transport ATPase (P-type) (TC 3.A.3) family. Type IIA subfamily.</text>
</comment>
<dbReference type="SFLD" id="SFLDG00002">
    <property type="entry name" value="C1.7:_P-type_atpase_like"/>
    <property type="match status" value="1"/>
</dbReference>
<dbReference type="Pfam" id="PF00689">
    <property type="entry name" value="Cation_ATPase_C"/>
    <property type="match status" value="1"/>
</dbReference>
<dbReference type="EMBL" id="FMWD01000003">
    <property type="protein sequence ID" value="SCZ56156.1"/>
    <property type="molecule type" value="Genomic_DNA"/>
</dbReference>
<proteinExistence type="inferred from homology"/>
<dbReference type="RefSeq" id="WP_092994158.1">
    <property type="nucleotide sequence ID" value="NZ_FMWD01000003.1"/>
</dbReference>
<dbReference type="PROSITE" id="PS00154">
    <property type="entry name" value="ATPASE_E1_E2"/>
    <property type="match status" value="1"/>
</dbReference>
<protein>
    <submittedName>
        <fullName evidence="14">Potassium and/or sodium efflux P-type ATPase</fullName>
    </submittedName>
</protein>
<dbReference type="GO" id="GO:1990573">
    <property type="term" value="P:potassium ion import across plasma membrane"/>
    <property type="evidence" value="ECO:0007669"/>
    <property type="project" value="TreeGrafter"/>
</dbReference>
<evidence type="ECO:0000256" key="4">
    <source>
        <dbReference type="ARBA" id="ARBA00022553"/>
    </source>
</evidence>
<dbReference type="SMART" id="SM00831">
    <property type="entry name" value="Cation_ATPase_N"/>
    <property type="match status" value="1"/>
</dbReference>
<dbReference type="InterPro" id="IPR001757">
    <property type="entry name" value="P_typ_ATPase"/>
</dbReference>
<feature type="domain" description="Cation-transporting P-type ATPase N-terminal" evidence="13">
    <location>
        <begin position="12"/>
        <end position="85"/>
    </location>
</feature>
<dbReference type="InterPro" id="IPR004014">
    <property type="entry name" value="ATPase_P-typ_cation-transptr_N"/>
</dbReference>
<dbReference type="GO" id="GO:0016887">
    <property type="term" value="F:ATP hydrolysis activity"/>
    <property type="evidence" value="ECO:0007669"/>
    <property type="project" value="InterPro"/>
</dbReference>
<dbReference type="STRING" id="415747.SAMN03097708_01287"/>
<dbReference type="Gene3D" id="3.40.1110.10">
    <property type="entry name" value="Calcium-transporting ATPase, cytoplasmic domain N"/>
    <property type="match status" value="1"/>
</dbReference>
<feature type="transmembrane region" description="Helical" evidence="12">
    <location>
        <begin position="882"/>
        <end position="903"/>
    </location>
</feature>
<dbReference type="SFLD" id="SFLDF00027">
    <property type="entry name" value="p-type_atpase"/>
    <property type="match status" value="1"/>
</dbReference>
<dbReference type="FunFam" id="2.70.150.10:FF:000160">
    <property type="entry name" value="Sarcoplasmic/endoplasmic reticulum calcium ATPase 1"/>
    <property type="match status" value="1"/>
</dbReference>
<gene>
    <name evidence="14" type="ORF">SAMN03097708_01287</name>
</gene>
<dbReference type="InterPro" id="IPR023298">
    <property type="entry name" value="ATPase_P-typ_TM_dom_sf"/>
</dbReference>
<dbReference type="GO" id="GO:0005524">
    <property type="term" value="F:ATP binding"/>
    <property type="evidence" value="ECO:0007669"/>
    <property type="project" value="UniProtKB-KW"/>
</dbReference>
<evidence type="ECO:0000256" key="8">
    <source>
        <dbReference type="ARBA" id="ARBA00022842"/>
    </source>
</evidence>
<dbReference type="PRINTS" id="PR00120">
    <property type="entry name" value="HATPASE"/>
</dbReference>